<protein>
    <submittedName>
        <fullName evidence="4">DUF1254 domain-containing protein</fullName>
    </submittedName>
</protein>
<dbReference type="Gene3D" id="2.60.120.600">
    <property type="entry name" value="Domain of unknown function DUF1214, C-terminal domain"/>
    <property type="match status" value="1"/>
</dbReference>
<dbReference type="InterPro" id="IPR037049">
    <property type="entry name" value="DUF1214_C_sf"/>
</dbReference>
<accession>A0ABR7RGE7</accession>
<dbReference type="PANTHER" id="PTHR36509:SF3">
    <property type="entry name" value="SIGNAL PEPTIDE PROTEIN"/>
    <property type="match status" value="1"/>
</dbReference>
<comment type="caution">
    <text evidence="4">The sequence shown here is derived from an EMBL/GenBank/DDBJ whole genome shotgun (WGS) entry which is preliminary data.</text>
</comment>
<keyword evidence="5" id="KW-1185">Reference proteome</keyword>
<dbReference type="PANTHER" id="PTHR36509">
    <property type="entry name" value="BLL3101 PROTEIN"/>
    <property type="match status" value="1"/>
</dbReference>
<feature type="chain" id="PRO_5045916074" evidence="1">
    <location>
        <begin position="24"/>
        <end position="484"/>
    </location>
</feature>
<sequence>MLPDISRRALPGILAALPAAAVAQPAGPAPAPQGTQASVALSGLTERMLHRRAVEAAIWGMPAVNFELMAQAMADAGATFNQVVYWSRPLTWKNQTLTPNPDTIYVMPFYNTKDAGPVVLEIPPAGEGSITGSIDDGWQTALEDVGPAGVDKGAGGKYLILPPGYQGAVPDGHIALPSATYAGFALLRSNLRGGSDEDRARAVRYGRMIRFYPLAQAASPPETRFVDAADMPFDSTIPYDLRFFQALDRFVQREPWIERDRAMIDPLRTIGIEKGKPFSPEARQREILAAGMREAHEFLEASYEALYTPPYFEGSRWALPVSPALAKGMQTSFGDRDSYPTDGRGIAYSFAFFSSKHLGEGQFYLLSIQDKAGQPLDGSATYRLRVPGAVPVRLYWSVTAYDRVTHALIRELPWSSRSSNTQGLKQNGDGSVDLLFGPAAPPGQQENWIPTRADGRFEVMFRFYGPERPLFDKSWRLPDIERQS</sequence>
<dbReference type="SUPFAM" id="SSF160935">
    <property type="entry name" value="VPA0735-like"/>
    <property type="match status" value="1"/>
</dbReference>
<dbReference type="Gene3D" id="1.10.3360.10">
    <property type="entry name" value="VPA0735-like domain"/>
    <property type="match status" value="1"/>
</dbReference>
<reference evidence="4 5" key="1">
    <citation type="journal article" date="2013" name="Int. J. Syst. Evol. Microbiol.">
        <title>Roseomonas aerophila sp. nov., isolated from air.</title>
        <authorList>
            <person name="Kim S.J."/>
            <person name="Weon H.Y."/>
            <person name="Ahn J.H."/>
            <person name="Hong S.B."/>
            <person name="Seok S.J."/>
            <person name="Whang K.S."/>
            <person name="Kwon S.W."/>
        </authorList>
    </citation>
    <scope>NUCLEOTIDE SEQUENCE [LARGE SCALE GENOMIC DNA]</scope>
    <source>
        <strain evidence="4 5">NBRC 108923</strain>
    </source>
</reference>
<proteinExistence type="predicted"/>
<dbReference type="InterPro" id="IPR010621">
    <property type="entry name" value="DUF1214"/>
</dbReference>
<dbReference type="Gene3D" id="2.60.40.1610">
    <property type="entry name" value="Domain of unknown function DUF1254"/>
    <property type="match status" value="1"/>
</dbReference>
<evidence type="ECO:0000259" key="2">
    <source>
        <dbReference type="Pfam" id="PF06742"/>
    </source>
</evidence>
<dbReference type="Proteomes" id="UP000626026">
    <property type="component" value="Unassembled WGS sequence"/>
</dbReference>
<dbReference type="Pfam" id="PF06863">
    <property type="entry name" value="DUF1254"/>
    <property type="match status" value="1"/>
</dbReference>
<dbReference type="EMBL" id="JACTVA010000001">
    <property type="protein sequence ID" value="MBC9205227.1"/>
    <property type="molecule type" value="Genomic_DNA"/>
</dbReference>
<feature type="domain" description="DUF1254" evidence="3">
    <location>
        <begin position="80"/>
        <end position="204"/>
    </location>
</feature>
<dbReference type="InterPro" id="IPR010679">
    <property type="entry name" value="DUF1254"/>
</dbReference>
<feature type="signal peptide" evidence="1">
    <location>
        <begin position="1"/>
        <end position="23"/>
    </location>
</feature>
<evidence type="ECO:0000256" key="1">
    <source>
        <dbReference type="SAM" id="SignalP"/>
    </source>
</evidence>
<name>A0ABR7RGE7_9PROT</name>
<evidence type="ECO:0000313" key="4">
    <source>
        <dbReference type="EMBL" id="MBC9205227.1"/>
    </source>
</evidence>
<gene>
    <name evidence="4" type="ORF">IBL26_00150</name>
</gene>
<keyword evidence="1" id="KW-0732">Signal</keyword>
<dbReference type="InterPro" id="IPR037050">
    <property type="entry name" value="DUF1254_sf"/>
</dbReference>
<dbReference type="Pfam" id="PF06742">
    <property type="entry name" value="DUF1214"/>
    <property type="match status" value="1"/>
</dbReference>
<feature type="domain" description="DUF1214" evidence="2">
    <location>
        <begin position="362"/>
        <end position="467"/>
    </location>
</feature>
<organism evidence="4 5">
    <name type="scientific">Teichococcus aerophilus</name>
    <dbReference type="NCBI Taxonomy" id="1224513"/>
    <lineage>
        <taxon>Bacteria</taxon>
        <taxon>Pseudomonadati</taxon>
        <taxon>Pseudomonadota</taxon>
        <taxon>Alphaproteobacteria</taxon>
        <taxon>Acetobacterales</taxon>
        <taxon>Roseomonadaceae</taxon>
        <taxon>Roseomonas</taxon>
    </lineage>
</organism>
<evidence type="ECO:0000259" key="3">
    <source>
        <dbReference type="Pfam" id="PF06863"/>
    </source>
</evidence>
<evidence type="ECO:0000313" key="5">
    <source>
        <dbReference type="Proteomes" id="UP000626026"/>
    </source>
</evidence>